<dbReference type="AlphaFoldDB" id="A0A514K0J2"/>
<protein>
    <submittedName>
        <fullName evidence="1">Uncharacterized protein</fullName>
    </submittedName>
</protein>
<keyword evidence="2" id="KW-1185">Reference proteome</keyword>
<evidence type="ECO:0000313" key="2">
    <source>
        <dbReference type="Proteomes" id="UP000316215"/>
    </source>
</evidence>
<gene>
    <name evidence="1" type="ORF">CD934_08965</name>
</gene>
<reference evidence="1 2" key="1">
    <citation type="submission" date="2017-07" db="EMBL/GenBank/DDBJ databases">
        <title>The Complete Genome of Streptomyces asterosporus-ZSY.</title>
        <authorList>
            <person name="Zhang S."/>
        </authorList>
    </citation>
    <scope>NUCLEOTIDE SEQUENCE [LARGE SCALE GENOMIC DNA]</scope>
    <source>
        <strain evidence="1 2">DSM 41452</strain>
    </source>
</reference>
<sequence length="103" mass="11136">MTTQNPNRPCLCGSYSFEVLIHENVGGDKVWQQRTTGCDATTQSTFAPGHDAKLKSLLIAAGVGGHRVREVARDTVVTKDAVRVAAELGWEDIVREAIAKGTR</sequence>
<dbReference type="EMBL" id="CP022310">
    <property type="protein sequence ID" value="QDI73180.1"/>
    <property type="molecule type" value="Genomic_DNA"/>
</dbReference>
<dbReference type="RefSeq" id="WP_142231758.1">
    <property type="nucleotide sequence ID" value="NZ_CP022310.1"/>
</dbReference>
<dbReference type="Proteomes" id="UP000316215">
    <property type="component" value="Chromosome"/>
</dbReference>
<name>A0A514K0J2_9ACTN</name>
<dbReference type="KEGG" id="sast:CD934_08965"/>
<evidence type="ECO:0000313" key="1">
    <source>
        <dbReference type="EMBL" id="QDI73180.1"/>
    </source>
</evidence>
<accession>A0A514K0J2</accession>
<organism evidence="1 2">
    <name type="scientific">Streptomyces calvus</name>
    <dbReference type="NCBI Taxonomy" id="67282"/>
    <lineage>
        <taxon>Bacteria</taxon>
        <taxon>Bacillati</taxon>
        <taxon>Actinomycetota</taxon>
        <taxon>Actinomycetes</taxon>
        <taxon>Kitasatosporales</taxon>
        <taxon>Streptomycetaceae</taxon>
        <taxon>Streptomyces</taxon>
    </lineage>
</organism>
<proteinExistence type="predicted"/>